<dbReference type="KEGG" id="tcb:TCARB_0114"/>
<accession>A0A3G1A4A2</accession>
<evidence type="ECO:0000313" key="2">
    <source>
        <dbReference type="Proteomes" id="UP000266720"/>
    </source>
</evidence>
<evidence type="ECO:0000313" key="1">
    <source>
        <dbReference type="EMBL" id="AJB41192.1"/>
    </source>
</evidence>
<dbReference type="EMBL" id="CP007493">
    <property type="protein sequence ID" value="AJB41192.1"/>
    <property type="molecule type" value="Genomic_DNA"/>
</dbReference>
<dbReference type="STRING" id="697581.TCARB_0114"/>
<protein>
    <submittedName>
        <fullName evidence="1">Uncharacterized protein</fullName>
    </submittedName>
</protein>
<organism evidence="1 2">
    <name type="scientific">Thermofilum adornatum 1505</name>
    <dbReference type="NCBI Taxonomy" id="697581"/>
    <lineage>
        <taxon>Archaea</taxon>
        <taxon>Thermoproteota</taxon>
        <taxon>Thermoprotei</taxon>
        <taxon>Thermofilales</taxon>
        <taxon>Thermofilaceae</taxon>
        <taxon>Thermofilum</taxon>
    </lineage>
</organism>
<gene>
    <name evidence="1" type="ORF">TCARB_0114</name>
</gene>
<sequence>MRTLLKNKNMDRLKKKYVKLLLIKMKDLSLSFLLNPCDKS</sequence>
<dbReference type="AlphaFoldDB" id="A0A3G1A4A2"/>
<name>A0A3G1A4A2_9CREN</name>
<dbReference type="Proteomes" id="UP000266720">
    <property type="component" value="Chromosome"/>
</dbReference>
<reference evidence="2" key="1">
    <citation type="book" date="2010" name="EXTREMOPHILES" publisher="0:0-0">
        <title>Complete genome sequences of ten hyperthermophilic archaea reveal their metabolic capabilities and possible ecological roles.</title>
        <editorList>
            <person name="?"/>
        </editorList>
        <authorList>
            <person name="Ravin N.V."/>
            <person name="Mardanov A.V."/>
            <person name="Bonch-Osmolovskaya E.A."/>
            <person name="Skryabin K.G."/>
        </authorList>
    </citation>
    <scope>NUCLEOTIDE SEQUENCE [LARGE SCALE GENOMIC DNA]</scope>
    <source>
        <strain evidence="2">1505</strain>
    </source>
</reference>
<proteinExistence type="predicted"/>